<evidence type="ECO:0000256" key="3">
    <source>
        <dbReference type="ARBA" id="ARBA00022516"/>
    </source>
</evidence>
<sequence>MIINPSSGDDQPNPMKLPDIVAALEAANIRADLIFTQPDISPTEVAKQAIDEGYDLVIAGGGDGTVNQVAAGLLRAPIPLGILPIGTYNNLARSLHIPTDIAAACKVLSQGQVRSIDVGQAKDRYFFEAAGVGLDALLFPVSEEIKGGRWGRIGQAMRLTFSYRPRRLHLVFPGSVRCSDRSRRFRRGRLISKLRRSALLMVVANASYYGAGLAIAPDAIIDDGLLTIKVFRNFSKWELIRHFWAISNGQYRYSPKIETYLASEVRCSSKAKLPVHADGYSLGTLPVTLKVLKHALKVIVPRVEVVPQT</sequence>
<dbReference type="Gene3D" id="3.40.50.10330">
    <property type="entry name" value="Probable inorganic polyphosphate/atp-NAD kinase, domain 1"/>
    <property type="match status" value="1"/>
</dbReference>
<dbReference type="PANTHER" id="PTHR12358:SF106">
    <property type="entry name" value="LIPID KINASE YEGS"/>
    <property type="match status" value="1"/>
</dbReference>
<dbReference type="InterPro" id="IPR001206">
    <property type="entry name" value="Diacylglycerol_kinase_cat_dom"/>
</dbReference>
<dbReference type="EMBL" id="PQWO01000019">
    <property type="protein sequence ID" value="PZD71272.1"/>
    <property type="molecule type" value="Genomic_DNA"/>
</dbReference>
<dbReference type="Pfam" id="PF00781">
    <property type="entry name" value="DAGK_cat"/>
    <property type="match status" value="1"/>
</dbReference>
<evidence type="ECO:0000256" key="12">
    <source>
        <dbReference type="ARBA" id="ARBA00023264"/>
    </source>
</evidence>
<protein>
    <submittedName>
        <fullName evidence="14">Diacylglycerol kinase</fullName>
        <ecNumber evidence="14">2.7.1.107</ecNumber>
    </submittedName>
</protein>
<proteinExistence type="inferred from homology"/>
<keyword evidence="11" id="KW-0594">Phospholipid biosynthesis</keyword>
<comment type="cofactor">
    <cofactor evidence="1">
        <name>Mg(2+)</name>
        <dbReference type="ChEBI" id="CHEBI:18420"/>
    </cofactor>
</comment>
<dbReference type="PROSITE" id="PS50146">
    <property type="entry name" value="DAGK"/>
    <property type="match status" value="1"/>
</dbReference>
<keyword evidence="12" id="KW-1208">Phospholipid metabolism</keyword>
<comment type="caution">
    <text evidence="14">The sequence shown here is derived from an EMBL/GenBank/DDBJ whole genome shotgun (WGS) entry which is preliminary data.</text>
</comment>
<evidence type="ECO:0000256" key="2">
    <source>
        <dbReference type="ARBA" id="ARBA00005983"/>
    </source>
</evidence>
<evidence type="ECO:0000256" key="9">
    <source>
        <dbReference type="ARBA" id="ARBA00022842"/>
    </source>
</evidence>
<evidence type="ECO:0000256" key="4">
    <source>
        <dbReference type="ARBA" id="ARBA00022679"/>
    </source>
</evidence>
<keyword evidence="15" id="KW-1185">Reference proteome</keyword>
<dbReference type="InterPro" id="IPR045540">
    <property type="entry name" value="YegS/DAGK_C"/>
</dbReference>
<evidence type="ECO:0000259" key="13">
    <source>
        <dbReference type="PROSITE" id="PS50146"/>
    </source>
</evidence>
<dbReference type="AlphaFoldDB" id="A0A2W1JJP4"/>
<dbReference type="EC" id="2.7.1.107" evidence="14"/>
<dbReference type="GO" id="GO:0008654">
    <property type="term" value="P:phospholipid biosynthetic process"/>
    <property type="evidence" value="ECO:0007669"/>
    <property type="project" value="UniProtKB-KW"/>
</dbReference>
<evidence type="ECO:0000256" key="11">
    <source>
        <dbReference type="ARBA" id="ARBA00023209"/>
    </source>
</evidence>
<organism evidence="14 15">
    <name type="scientific">Acaryochloris thomasi RCC1774</name>
    <dbReference type="NCBI Taxonomy" id="1764569"/>
    <lineage>
        <taxon>Bacteria</taxon>
        <taxon>Bacillati</taxon>
        <taxon>Cyanobacteriota</taxon>
        <taxon>Cyanophyceae</taxon>
        <taxon>Acaryochloridales</taxon>
        <taxon>Acaryochloridaceae</taxon>
        <taxon>Acaryochloris</taxon>
        <taxon>Acaryochloris thomasi</taxon>
    </lineage>
</organism>
<keyword evidence="3" id="KW-0444">Lipid biosynthesis</keyword>
<dbReference type="Gene3D" id="2.60.200.40">
    <property type="match status" value="1"/>
</dbReference>
<reference evidence="14 15" key="1">
    <citation type="journal article" date="2018" name="Sci. Rep.">
        <title>A novel species of the marine cyanobacterium Acaryochloris with a unique pigment content and lifestyle.</title>
        <authorList>
            <person name="Partensky F."/>
            <person name="Six C."/>
            <person name="Ratin M."/>
            <person name="Garczarek L."/>
            <person name="Vaulot D."/>
            <person name="Probert I."/>
            <person name="Calteau A."/>
            <person name="Gourvil P."/>
            <person name="Marie D."/>
            <person name="Grebert T."/>
            <person name="Bouchier C."/>
            <person name="Le Panse S."/>
            <person name="Gachenot M."/>
            <person name="Rodriguez F."/>
            <person name="Garrido J.L."/>
        </authorList>
    </citation>
    <scope>NUCLEOTIDE SEQUENCE [LARGE SCALE GENOMIC DNA]</scope>
    <source>
        <strain evidence="14 15">RCC1774</strain>
    </source>
</reference>
<keyword evidence="7 14" id="KW-0418">Kinase</keyword>
<evidence type="ECO:0000256" key="7">
    <source>
        <dbReference type="ARBA" id="ARBA00022777"/>
    </source>
</evidence>
<comment type="similarity">
    <text evidence="2">Belongs to the diacylglycerol/lipid kinase family.</text>
</comment>
<dbReference type="PANTHER" id="PTHR12358">
    <property type="entry name" value="SPHINGOSINE KINASE"/>
    <property type="match status" value="1"/>
</dbReference>
<dbReference type="NCBIfam" id="TIGR00147">
    <property type="entry name" value="YegS/Rv2252/BmrU family lipid kinase"/>
    <property type="match status" value="1"/>
</dbReference>
<evidence type="ECO:0000313" key="14">
    <source>
        <dbReference type="EMBL" id="PZD71272.1"/>
    </source>
</evidence>
<evidence type="ECO:0000256" key="1">
    <source>
        <dbReference type="ARBA" id="ARBA00001946"/>
    </source>
</evidence>
<keyword evidence="8" id="KW-0067">ATP-binding</keyword>
<dbReference type="GO" id="GO:0005886">
    <property type="term" value="C:plasma membrane"/>
    <property type="evidence" value="ECO:0007669"/>
    <property type="project" value="TreeGrafter"/>
</dbReference>
<dbReference type="GO" id="GO:0046872">
    <property type="term" value="F:metal ion binding"/>
    <property type="evidence" value="ECO:0007669"/>
    <property type="project" value="UniProtKB-KW"/>
</dbReference>
<name>A0A2W1JJP4_9CYAN</name>
<evidence type="ECO:0000256" key="6">
    <source>
        <dbReference type="ARBA" id="ARBA00022741"/>
    </source>
</evidence>
<dbReference type="GO" id="GO:0005524">
    <property type="term" value="F:ATP binding"/>
    <property type="evidence" value="ECO:0007669"/>
    <property type="project" value="UniProtKB-KW"/>
</dbReference>
<feature type="domain" description="DAGKc" evidence="13">
    <location>
        <begin position="1"/>
        <end position="125"/>
    </location>
</feature>
<dbReference type="InterPro" id="IPR050187">
    <property type="entry name" value="Lipid_Phosphate_FormReg"/>
</dbReference>
<dbReference type="SUPFAM" id="SSF111331">
    <property type="entry name" value="NAD kinase/diacylglycerol kinase-like"/>
    <property type="match status" value="1"/>
</dbReference>
<evidence type="ECO:0000256" key="8">
    <source>
        <dbReference type="ARBA" id="ARBA00022840"/>
    </source>
</evidence>
<keyword evidence="9" id="KW-0460">Magnesium</keyword>
<keyword evidence="6" id="KW-0547">Nucleotide-binding</keyword>
<dbReference type="Proteomes" id="UP000248857">
    <property type="component" value="Unassembled WGS sequence"/>
</dbReference>
<dbReference type="GO" id="GO:0004143">
    <property type="term" value="F:ATP-dependent diacylglycerol kinase activity"/>
    <property type="evidence" value="ECO:0007669"/>
    <property type="project" value="UniProtKB-EC"/>
</dbReference>
<dbReference type="Pfam" id="PF19279">
    <property type="entry name" value="YegS_C"/>
    <property type="match status" value="1"/>
</dbReference>
<dbReference type="SMART" id="SM00046">
    <property type="entry name" value="DAGKc"/>
    <property type="match status" value="1"/>
</dbReference>
<keyword evidence="10" id="KW-0443">Lipid metabolism</keyword>
<evidence type="ECO:0000313" key="15">
    <source>
        <dbReference type="Proteomes" id="UP000248857"/>
    </source>
</evidence>
<gene>
    <name evidence="14" type="primary">dagK_4</name>
    <name evidence="14" type="ORF">C1752_07304</name>
</gene>
<keyword evidence="4 14" id="KW-0808">Transferase</keyword>
<dbReference type="InterPro" id="IPR005218">
    <property type="entry name" value="Diacylglycerol/lipid_kinase"/>
</dbReference>
<dbReference type="InterPro" id="IPR017438">
    <property type="entry name" value="ATP-NAD_kinase_N"/>
</dbReference>
<dbReference type="InterPro" id="IPR016064">
    <property type="entry name" value="NAD/diacylglycerol_kinase_sf"/>
</dbReference>
<keyword evidence="5" id="KW-0479">Metal-binding</keyword>
<evidence type="ECO:0000256" key="10">
    <source>
        <dbReference type="ARBA" id="ARBA00023098"/>
    </source>
</evidence>
<evidence type="ECO:0000256" key="5">
    <source>
        <dbReference type="ARBA" id="ARBA00022723"/>
    </source>
</evidence>
<accession>A0A2W1JJP4</accession>